<dbReference type="Proteomes" id="UP000217507">
    <property type="component" value="Chromosome"/>
</dbReference>
<reference evidence="1 2" key="1">
    <citation type="submission" date="2017-06" db="EMBL/GenBank/DDBJ databases">
        <title>Genome sequencing of cyanobaciteial culture collection at National Institute for Environmental Studies (NIES).</title>
        <authorList>
            <person name="Hirose Y."/>
            <person name="Shimura Y."/>
            <person name="Fujisawa T."/>
            <person name="Nakamura Y."/>
            <person name="Kawachi M."/>
        </authorList>
    </citation>
    <scope>NUCLEOTIDE SEQUENCE [LARGE SCALE GENOMIC DNA]</scope>
    <source>
        <strain evidence="1 2">NIES-23</strain>
    </source>
</reference>
<organism evidence="1 2">
    <name type="scientific">Trichormus variabilis NIES-23</name>
    <dbReference type="NCBI Taxonomy" id="1973479"/>
    <lineage>
        <taxon>Bacteria</taxon>
        <taxon>Bacillati</taxon>
        <taxon>Cyanobacteriota</taxon>
        <taxon>Cyanophyceae</taxon>
        <taxon>Nostocales</taxon>
        <taxon>Nostocaceae</taxon>
        <taxon>Trichormus</taxon>
    </lineage>
</organism>
<dbReference type="InterPro" id="IPR009057">
    <property type="entry name" value="Homeodomain-like_sf"/>
</dbReference>
<dbReference type="PANTHER" id="PTHR34849:SF1">
    <property type="entry name" value="SLR0770 PROTEIN"/>
    <property type="match status" value="1"/>
</dbReference>
<evidence type="ECO:0000313" key="1">
    <source>
        <dbReference type="EMBL" id="BAY68023.1"/>
    </source>
</evidence>
<accession>A0A1Z4KGM1</accession>
<gene>
    <name evidence="1" type="ORF">NIES23_08060</name>
</gene>
<dbReference type="SUPFAM" id="SSF46689">
    <property type="entry name" value="Homeodomain-like"/>
    <property type="match status" value="1"/>
</dbReference>
<protein>
    <recommendedName>
        <fullName evidence="3">DUF433 domain-containing protein</fullName>
    </recommendedName>
</protein>
<dbReference type="InterPro" id="IPR036388">
    <property type="entry name" value="WH-like_DNA-bd_sf"/>
</dbReference>
<dbReference type="EMBL" id="AP018216">
    <property type="protein sequence ID" value="BAY68023.1"/>
    <property type="molecule type" value="Genomic_DNA"/>
</dbReference>
<proteinExistence type="predicted"/>
<dbReference type="Gene3D" id="1.10.10.10">
    <property type="entry name" value="Winged helix-like DNA-binding domain superfamily/Winged helix DNA-binding domain"/>
    <property type="match status" value="1"/>
</dbReference>
<dbReference type="AlphaFoldDB" id="A0A1Z4KGM1"/>
<sequence length="97" mass="11169">MTATTNSRYVARQPEILSGEPIIQGTRTPVRAIVENWRLGIRPEEITLHLPHLTLAQVFDALSFYLDNQSEINKYIERNHLPDELVHPAIKARLNQQ</sequence>
<dbReference type="Pfam" id="PF04255">
    <property type="entry name" value="DUF433"/>
    <property type="match status" value="1"/>
</dbReference>
<name>A0A1Z4KGM1_ANAVA</name>
<evidence type="ECO:0000313" key="2">
    <source>
        <dbReference type="Proteomes" id="UP000217507"/>
    </source>
</evidence>
<dbReference type="InterPro" id="IPR007367">
    <property type="entry name" value="DUF433"/>
</dbReference>
<evidence type="ECO:0008006" key="3">
    <source>
        <dbReference type="Google" id="ProtNLM"/>
    </source>
</evidence>
<dbReference type="PANTHER" id="PTHR34849">
    <property type="entry name" value="SSL5025 PROTEIN"/>
    <property type="match status" value="1"/>
</dbReference>